<dbReference type="Proteomes" id="UP001177023">
    <property type="component" value="Unassembled WGS sequence"/>
</dbReference>
<evidence type="ECO:0000313" key="7">
    <source>
        <dbReference type="EMBL" id="CAJ0580643.1"/>
    </source>
</evidence>
<dbReference type="Pfam" id="PF21166">
    <property type="entry name" value="LSM12_LSM"/>
    <property type="match status" value="1"/>
</dbReference>
<keyword evidence="3" id="KW-0808">Transferase</keyword>
<keyword evidence="5" id="KW-0325">Glycoprotein</keyword>
<evidence type="ECO:0000256" key="4">
    <source>
        <dbReference type="ARBA" id="ARBA00023136"/>
    </source>
</evidence>
<keyword evidence="8" id="KW-1185">Reference proteome</keyword>
<sequence>MDCNSIWNRVSQNVTDFPRKHFPIAFARTVYRDYDFLELQVAQNYHPRNQYCFMFDRKADNSFVRRMKRLERCVDNVYLAKPSVPMDSRGYNQNLGHLKCLELLSKKPGWRYALLLQNHDVILRTNAELGAILRMHLGMNDVMLQGIWRRPFDWLLKNIPNESSTTTTTTTTEATNLHTTTGQASKINQIEVNQETIQWTDDTSYQLPNDFRVDEAGAPYIGPPIIVLNTINEARKRRKRYATTPQMRQAENLAAGPLRRLRAANREIIGHSMGFRLPARKKLRFSRGMVQAALSREAVVWMSRKHNSAVRQLASKLNVKGVYGVDEILLPTLQASSREINFPGGVPECPWGMEHQSMLRLKFSAQDGGCLSGGISRHGVCIVGIEYLPQLKKSPYIAVNKMMPSLDAAAISCMAERVFNRTHFRATRTSPELLRAFAMHEPEPTAGQGRWKFEKMTESMVDKVLQAGSGTLQSACEIPVGSTVHFKTALGEQVSGLVACFDPSAKMIAIKDGSGQKPLIRVFNLVQITELRRDYEAGTDEVAVEGLASTSQNHQALIERMKSQEVMQVPVDEHGQKVFLNLRHVFQENVTWNGANIEALDLVLVQPPYGPANAVLKKNEERGEAALEQVRKVLAKPFVLTEHAALNATCIFDGQTDGAEE</sequence>
<dbReference type="EMBL" id="CATQJA010002662">
    <property type="protein sequence ID" value="CAJ0580643.1"/>
    <property type="molecule type" value="Genomic_DNA"/>
</dbReference>
<organism evidence="7 8">
    <name type="scientific">Mesorhabditis spiculigera</name>
    <dbReference type="NCBI Taxonomy" id="96644"/>
    <lineage>
        <taxon>Eukaryota</taxon>
        <taxon>Metazoa</taxon>
        <taxon>Ecdysozoa</taxon>
        <taxon>Nematoda</taxon>
        <taxon>Chromadorea</taxon>
        <taxon>Rhabditida</taxon>
        <taxon>Rhabditina</taxon>
        <taxon>Rhabditomorpha</taxon>
        <taxon>Rhabditoidea</taxon>
        <taxon>Rhabditidae</taxon>
        <taxon>Mesorhabditinae</taxon>
        <taxon>Mesorhabditis</taxon>
    </lineage>
</organism>
<feature type="domain" description="AD" evidence="6">
    <location>
        <begin position="550"/>
        <end position="642"/>
    </location>
</feature>
<gene>
    <name evidence="7" type="ORF">MSPICULIGERA_LOCUS18835</name>
</gene>
<accession>A0AA36D6K6</accession>
<comment type="caution">
    <text evidence="7">The sequence shown here is derived from an EMBL/GenBank/DDBJ whole genome shotgun (WGS) entry which is preliminary data.</text>
</comment>
<keyword evidence="4" id="KW-0472">Membrane</keyword>
<dbReference type="GO" id="GO:0016757">
    <property type="term" value="F:glycosyltransferase activity"/>
    <property type="evidence" value="ECO:0007669"/>
    <property type="project" value="UniProtKB-KW"/>
</dbReference>
<dbReference type="InterPro" id="IPR047574">
    <property type="entry name" value="AD"/>
</dbReference>
<keyword evidence="2" id="KW-0328">Glycosyltransferase</keyword>
<feature type="non-terminal residue" evidence="7">
    <location>
        <position position="1"/>
    </location>
</feature>
<dbReference type="PANTHER" id="PTHR46671:SF7">
    <property type="entry name" value="CORE-2_I-BRANCHING ENZYME"/>
    <property type="match status" value="1"/>
</dbReference>
<dbReference type="InterPro" id="IPR003406">
    <property type="entry name" value="Glyco_trans_14"/>
</dbReference>
<name>A0AA36D6K6_9BILA</name>
<dbReference type="PROSITE" id="PS52001">
    <property type="entry name" value="AD"/>
    <property type="match status" value="1"/>
</dbReference>
<dbReference type="InterPro" id="IPR048478">
    <property type="entry name" value="LSM12_LSM"/>
</dbReference>
<evidence type="ECO:0000256" key="3">
    <source>
        <dbReference type="ARBA" id="ARBA00022679"/>
    </source>
</evidence>
<dbReference type="Pfam" id="PF02485">
    <property type="entry name" value="Branch"/>
    <property type="match status" value="1"/>
</dbReference>
<dbReference type="PANTHER" id="PTHR46671">
    <property type="entry name" value="PROTEIN CBG11221"/>
    <property type="match status" value="1"/>
</dbReference>
<evidence type="ECO:0000256" key="2">
    <source>
        <dbReference type="ARBA" id="ARBA00022676"/>
    </source>
</evidence>
<reference evidence="7" key="1">
    <citation type="submission" date="2023-06" db="EMBL/GenBank/DDBJ databases">
        <authorList>
            <person name="Delattre M."/>
        </authorList>
    </citation>
    <scope>NUCLEOTIDE SEQUENCE</scope>
    <source>
        <strain evidence="7">AF72</strain>
    </source>
</reference>
<evidence type="ECO:0000259" key="6">
    <source>
        <dbReference type="PROSITE" id="PS52001"/>
    </source>
</evidence>
<dbReference type="Pfam" id="PF09793">
    <property type="entry name" value="AD"/>
    <property type="match status" value="1"/>
</dbReference>
<evidence type="ECO:0000256" key="5">
    <source>
        <dbReference type="ARBA" id="ARBA00023180"/>
    </source>
</evidence>
<dbReference type="InterPro" id="IPR019181">
    <property type="entry name" value="LSM12_ABD"/>
</dbReference>
<comment type="subcellular location">
    <subcellularLocation>
        <location evidence="1">Membrane</location>
        <topology evidence="1">Single-pass type II membrane protein</topology>
    </subcellularLocation>
</comment>
<evidence type="ECO:0000313" key="8">
    <source>
        <dbReference type="Proteomes" id="UP001177023"/>
    </source>
</evidence>
<dbReference type="GO" id="GO:0016020">
    <property type="term" value="C:membrane"/>
    <property type="evidence" value="ECO:0007669"/>
    <property type="project" value="UniProtKB-SubCell"/>
</dbReference>
<dbReference type="SMART" id="SM00995">
    <property type="entry name" value="AD"/>
    <property type="match status" value="1"/>
</dbReference>
<protein>
    <recommendedName>
        <fullName evidence="6">AD domain-containing protein</fullName>
    </recommendedName>
</protein>
<dbReference type="AlphaFoldDB" id="A0AA36D6K6"/>
<evidence type="ECO:0000256" key="1">
    <source>
        <dbReference type="ARBA" id="ARBA00004606"/>
    </source>
</evidence>
<proteinExistence type="predicted"/>